<dbReference type="HOGENOM" id="CLU_1892560_0_0_9"/>
<dbReference type="KEGG" id="cpas:Clopa_0131"/>
<dbReference type="RefSeq" id="WP_015613543.1">
    <property type="nucleotide sequence ID" value="NC_021182.1"/>
</dbReference>
<protein>
    <submittedName>
        <fullName evidence="2">LysM domain-containing protein</fullName>
    </submittedName>
</protein>
<dbReference type="PATRIC" id="fig|86416.3.peg.112"/>
<proteinExistence type="predicted"/>
<sequence>MTKNKLLLILSLILILLVCSSLVYKDQQNEESLKSTRSSYNVINDSPLNSKPTLAEESNKNIIKIRNDNLDYTYINYKIKSGDDLYSLARNFMPTYVPSGVIKEIKEKNNLKNETIPVNSILSIPAEKNVINQK</sequence>
<evidence type="ECO:0000313" key="3">
    <source>
        <dbReference type="Proteomes" id="UP000013523"/>
    </source>
</evidence>
<dbReference type="Gene3D" id="3.10.350.10">
    <property type="entry name" value="LysM domain"/>
    <property type="match status" value="1"/>
</dbReference>
<dbReference type="InterPro" id="IPR036779">
    <property type="entry name" value="LysM_dom_sf"/>
</dbReference>
<dbReference type="EMBL" id="CP003261">
    <property type="protein sequence ID" value="AGK95216.1"/>
    <property type="molecule type" value="Genomic_DNA"/>
</dbReference>
<dbReference type="AlphaFoldDB" id="R4K0A0"/>
<name>R4K0A0_CLOPA</name>
<evidence type="ECO:0000313" key="2">
    <source>
        <dbReference type="EMBL" id="AGK95216.1"/>
    </source>
</evidence>
<dbReference type="eggNOG" id="COG1388">
    <property type="taxonomic scope" value="Bacteria"/>
</dbReference>
<reference evidence="2 3" key="1">
    <citation type="submission" date="2012-01" db="EMBL/GenBank/DDBJ databases">
        <title>Complete sequence of chromosome of Clostridium pasteurianum BC1.</title>
        <authorList>
            <consortium name="US DOE Joint Genome Institute"/>
            <person name="Lucas S."/>
            <person name="Han J."/>
            <person name="Lapidus A."/>
            <person name="Cheng J.-F."/>
            <person name="Goodwin L."/>
            <person name="Pitluck S."/>
            <person name="Peters L."/>
            <person name="Mikhailova N."/>
            <person name="Teshima H."/>
            <person name="Detter J.C."/>
            <person name="Han C."/>
            <person name="Tapia R."/>
            <person name="Land M."/>
            <person name="Hauser L."/>
            <person name="Kyrpides N."/>
            <person name="Ivanova N."/>
            <person name="Pagani I."/>
            <person name="Dunn J."/>
            <person name="Taghavi S."/>
            <person name="Francis A."/>
            <person name="van der Lelie D."/>
            <person name="Woyke T."/>
        </authorList>
    </citation>
    <scope>NUCLEOTIDE SEQUENCE [LARGE SCALE GENOMIC DNA]</scope>
    <source>
        <strain evidence="2 3">BC1</strain>
    </source>
</reference>
<feature type="domain" description="LysM" evidence="1">
    <location>
        <begin position="77"/>
        <end position="125"/>
    </location>
</feature>
<dbReference type="OrthoDB" id="1927617at2"/>
<evidence type="ECO:0000259" key="1">
    <source>
        <dbReference type="Pfam" id="PF01476"/>
    </source>
</evidence>
<keyword evidence="3" id="KW-1185">Reference proteome</keyword>
<dbReference type="InterPro" id="IPR018392">
    <property type="entry name" value="LysM"/>
</dbReference>
<dbReference type="Pfam" id="PF01476">
    <property type="entry name" value="LysM"/>
    <property type="match status" value="1"/>
</dbReference>
<accession>R4K0A0</accession>
<dbReference type="Proteomes" id="UP000013523">
    <property type="component" value="Chromosome"/>
</dbReference>
<gene>
    <name evidence="2" type="ORF">Clopa_0131</name>
</gene>
<dbReference type="SUPFAM" id="SSF54106">
    <property type="entry name" value="LysM domain"/>
    <property type="match status" value="1"/>
</dbReference>
<organism evidence="2 3">
    <name type="scientific">Clostridium pasteurianum BC1</name>
    <dbReference type="NCBI Taxonomy" id="86416"/>
    <lineage>
        <taxon>Bacteria</taxon>
        <taxon>Bacillati</taxon>
        <taxon>Bacillota</taxon>
        <taxon>Clostridia</taxon>
        <taxon>Eubacteriales</taxon>
        <taxon>Clostridiaceae</taxon>
        <taxon>Clostridium</taxon>
    </lineage>
</organism>